<sequence>MDLQSISDHLEITQRMTLWSEIVDSMSLDRLSELFVPDLVWDFGGGTIDHSLAAVRARMEAHFNPDSYCAATRHDLSNHMITLLDDRDRAESKVNVFAAHAGRGPYAGQAQLTWLTYEDKWRRLGGKWYIEHRTYRIQFTQGPDDIVYGTGRGTWAEGDDRRKGDAH</sequence>
<dbReference type="Gene3D" id="3.10.450.50">
    <property type="match status" value="1"/>
</dbReference>
<dbReference type="RefSeq" id="XP_007739805.1">
    <property type="nucleotide sequence ID" value="XM_007741615.1"/>
</dbReference>
<dbReference type="OrthoDB" id="4132343at2759"/>
<dbReference type="SUPFAM" id="SSF54427">
    <property type="entry name" value="NTF2-like"/>
    <property type="match status" value="1"/>
</dbReference>
<organism evidence="2 3">
    <name type="scientific">Cladophialophora psammophila CBS 110553</name>
    <dbReference type="NCBI Taxonomy" id="1182543"/>
    <lineage>
        <taxon>Eukaryota</taxon>
        <taxon>Fungi</taxon>
        <taxon>Dikarya</taxon>
        <taxon>Ascomycota</taxon>
        <taxon>Pezizomycotina</taxon>
        <taxon>Eurotiomycetes</taxon>
        <taxon>Chaetothyriomycetidae</taxon>
        <taxon>Chaetothyriales</taxon>
        <taxon>Herpotrichiellaceae</taxon>
        <taxon>Cladophialophora</taxon>
    </lineage>
</organism>
<protein>
    <recommendedName>
        <fullName evidence="1">SnoaL-like domain-containing protein</fullName>
    </recommendedName>
</protein>
<evidence type="ECO:0000259" key="1">
    <source>
        <dbReference type="Pfam" id="PF13577"/>
    </source>
</evidence>
<evidence type="ECO:0000313" key="2">
    <source>
        <dbReference type="EMBL" id="EXJ76488.1"/>
    </source>
</evidence>
<keyword evidence="3" id="KW-1185">Reference proteome</keyword>
<feature type="domain" description="SnoaL-like" evidence="1">
    <location>
        <begin position="5"/>
        <end position="134"/>
    </location>
</feature>
<proteinExistence type="predicted"/>
<gene>
    <name evidence="2" type="ORF">A1O5_00996</name>
</gene>
<dbReference type="EMBL" id="AMGX01000001">
    <property type="protein sequence ID" value="EXJ76488.1"/>
    <property type="molecule type" value="Genomic_DNA"/>
</dbReference>
<comment type="caution">
    <text evidence="2">The sequence shown here is derived from an EMBL/GenBank/DDBJ whole genome shotgun (WGS) entry which is preliminary data.</text>
</comment>
<dbReference type="AlphaFoldDB" id="W9X8F1"/>
<evidence type="ECO:0000313" key="3">
    <source>
        <dbReference type="Proteomes" id="UP000019471"/>
    </source>
</evidence>
<dbReference type="Pfam" id="PF13577">
    <property type="entry name" value="SnoaL_4"/>
    <property type="match status" value="1"/>
</dbReference>
<dbReference type="CDD" id="cd00531">
    <property type="entry name" value="NTF2_like"/>
    <property type="match status" value="1"/>
</dbReference>
<dbReference type="Proteomes" id="UP000019471">
    <property type="component" value="Unassembled WGS sequence"/>
</dbReference>
<dbReference type="HOGENOM" id="CLU_1594359_0_0_1"/>
<dbReference type="InterPro" id="IPR032710">
    <property type="entry name" value="NTF2-like_dom_sf"/>
</dbReference>
<dbReference type="InterPro" id="IPR037401">
    <property type="entry name" value="SnoaL-like"/>
</dbReference>
<reference evidence="2 3" key="1">
    <citation type="submission" date="2013-03" db="EMBL/GenBank/DDBJ databases">
        <title>The Genome Sequence of Cladophialophora psammophila CBS 110553.</title>
        <authorList>
            <consortium name="The Broad Institute Genomics Platform"/>
            <person name="Cuomo C."/>
            <person name="de Hoog S."/>
            <person name="Gorbushina A."/>
            <person name="Walker B."/>
            <person name="Young S.K."/>
            <person name="Zeng Q."/>
            <person name="Gargeya S."/>
            <person name="Fitzgerald M."/>
            <person name="Haas B."/>
            <person name="Abouelleil A."/>
            <person name="Allen A.W."/>
            <person name="Alvarado L."/>
            <person name="Arachchi H.M."/>
            <person name="Berlin A.M."/>
            <person name="Chapman S.B."/>
            <person name="Gainer-Dewar J."/>
            <person name="Goldberg J."/>
            <person name="Griggs A."/>
            <person name="Gujja S."/>
            <person name="Hansen M."/>
            <person name="Howarth C."/>
            <person name="Imamovic A."/>
            <person name="Ireland A."/>
            <person name="Larimer J."/>
            <person name="McCowan C."/>
            <person name="Murphy C."/>
            <person name="Pearson M."/>
            <person name="Poon T.W."/>
            <person name="Priest M."/>
            <person name="Roberts A."/>
            <person name="Saif S."/>
            <person name="Shea T."/>
            <person name="Sisk P."/>
            <person name="Sykes S."/>
            <person name="Wortman J."/>
            <person name="Nusbaum C."/>
            <person name="Birren B."/>
        </authorList>
    </citation>
    <scope>NUCLEOTIDE SEQUENCE [LARGE SCALE GENOMIC DNA]</scope>
    <source>
        <strain evidence="2 3">CBS 110553</strain>
    </source>
</reference>
<name>W9X8F1_9EURO</name>
<dbReference type="GeneID" id="19185732"/>
<accession>W9X8F1</accession>